<dbReference type="RefSeq" id="WP_142891389.1">
    <property type="nucleotide sequence ID" value="NZ_ML660160.1"/>
</dbReference>
<protein>
    <submittedName>
        <fullName evidence="4">TetR/AcrR family transcriptional regulator</fullName>
    </submittedName>
</protein>
<dbReference type="OrthoDB" id="9151800at2"/>
<proteinExistence type="predicted"/>
<dbReference type="EMBL" id="VIKS01000001">
    <property type="protein sequence ID" value="TQV89325.1"/>
    <property type="molecule type" value="Genomic_DNA"/>
</dbReference>
<name>A0A545UIN9_9GAMM</name>
<evidence type="ECO:0000259" key="3">
    <source>
        <dbReference type="PROSITE" id="PS50977"/>
    </source>
</evidence>
<dbReference type="Pfam" id="PF00440">
    <property type="entry name" value="TetR_N"/>
    <property type="match status" value="1"/>
</dbReference>
<dbReference type="PROSITE" id="PS50977">
    <property type="entry name" value="HTH_TETR_2"/>
    <property type="match status" value="1"/>
</dbReference>
<feature type="DNA-binding region" description="H-T-H motif" evidence="2">
    <location>
        <begin position="33"/>
        <end position="52"/>
    </location>
</feature>
<evidence type="ECO:0000256" key="1">
    <source>
        <dbReference type="ARBA" id="ARBA00023125"/>
    </source>
</evidence>
<reference evidence="4 5" key="1">
    <citation type="submission" date="2019-07" db="EMBL/GenBank/DDBJ databases">
        <title>Draft genome for Aliikangiella sp. M105.</title>
        <authorList>
            <person name="Wang G."/>
        </authorList>
    </citation>
    <scope>NUCLEOTIDE SEQUENCE [LARGE SCALE GENOMIC DNA]</scope>
    <source>
        <strain evidence="4 5">M105</strain>
    </source>
</reference>
<accession>A0A545UIN9</accession>
<organism evidence="4 5">
    <name type="scientific">Aliikangiella coralliicola</name>
    <dbReference type="NCBI Taxonomy" id="2592383"/>
    <lineage>
        <taxon>Bacteria</taxon>
        <taxon>Pseudomonadati</taxon>
        <taxon>Pseudomonadota</taxon>
        <taxon>Gammaproteobacteria</taxon>
        <taxon>Oceanospirillales</taxon>
        <taxon>Pleioneaceae</taxon>
        <taxon>Aliikangiella</taxon>
    </lineage>
</organism>
<dbReference type="PRINTS" id="PR00455">
    <property type="entry name" value="HTHTETR"/>
</dbReference>
<dbReference type="InterPro" id="IPR009057">
    <property type="entry name" value="Homeodomain-like_sf"/>
</dbReference>
<evidence type="ECO:0000313" key="5">
    <source>
        <dbReference type="Proteomes" id="UP000315439"/>
    </source>
</evidence>
<dbReference type="InterPro" id="IPR036271">
    <property type="entry name" value="Tet_transcr_reg_TetR-rel_C_sf"/>
</dbReference>
<dbReference type="PANTHER" id="PTHR43479:SF11">
    <property type="entry name" value="ACREF_ENVCD OPERON REPRESSOR-RELATED"/>
    <property type="match status" value="1"/>
</dbReference>
<dbReference type="InterPro" id="IPR041673">
    <property type="entry name" value="TetR_C_23"/>
</dbReference>
<dbReference type="Proteomes" id="UP000315439">
    <property type="component" value="Unassembled WGS sequence"/>
</dbReference>
<dbReference type="Gene3D" id="1.10.357.10">
    <property type="entry name" value="Tetracycline Repressor, domain 2"/>
    <property type="match status" value="1"/>
</dbReference>
<dbReference type="SUPFAM" id="SSF46689">
    <property type="entry name" value="Homeodomain-like"/>
    <property type="match status" value="1"/>
</dbReference>
<sequence length="239" mass="27016">MAKISRQKQDEVRRSIILTAVELFGEKGFESTTMKQIARKVGIGDATIYKYFSSKDKLIFGYFGLKAEDTIQEFLKEEDLDDYDLQEKLQLLIDIYLGNLLPDREFVNDSLKMIMQSPSILFKDVTPIREEFSGVIHDLLIEAENSGEIAKSAFTGVTAKLANEFMLAVLLYWIKDDSDEFANTTQLVDMSLSLGVEILKSGIIGKVTDLASFFIKAHLFRFMGSGFLNKLVTSKSFSR</sequence>
<dbReference type="InterPro" id="IPR001647">
    <property type="entry name" value="HTH_TetR"/>
</dbReference>
<dbReference type="AlphaFoldDB" id="A0A545UIN9"/>
<dbReference type="SUPFAM" id="SSF48498">
    <property type="entry name" value="Tetracyclin repressor-like, C-terminal domain"/>
    <property type="match status" value="1"/>
</dbReference>
<feature type="domain" description="HTH tetR-type" evidence="3">
    <location>
        <begin position="10"/>
        <end position="70"/>
    </location>
</feature>
<dbReference type="PROSITE" id="PS01081">
    <property type="entry name" value="HTH_TETR_1"/>
    <property type="match status" value="1"/>
</dbReference>
<comment type="caution">
    <text evidence="4">The sequence shown here is derived from an EMBL/GenBank/DDBJ whole genome shotgun (WGS) entry which is preliminary data.</text>
</comment>
<keyword evidence="1 2" id="KW-0238">DNA-binding</keyword>
<dbReference type="PANTHER" id="PTHR43479">
    <property type="entry name" value="ACREF/ENVCD OPERON REPRESSOR-RELATED"/>
    <property type="match status" value="1"/>
</dbReference>
<dbReference type="GO" id="GO:0003677">
    <property type="term" value="F:DNA binding"/>
    <property type="evidence" value="ECO:0007669"/>
    <property type="project" value="UniProtKB-UniRule"/>
</dbReference>
<dbReference type="InterPro" id="IPR023772">
    <property type="entry name" value="DNA-bd_HTH_TetR-type_CS"/>
</dbReference>
<gene>
    <name evidence="4" type="ORF">FLL46_00120</name>
</gene>
<dbReference type="InterPro" id="IPR050624">
    <property type="entry name" value="HTH-type_Tx_Regulator"/>
</dbReference>
<evidence type="ECO:0000313" key="4">
    <source>
        <dbReference type="EMBL" id="TQV89325.1"/>
    </source>
</evidence>
<keyword evidence="5" id="KW-1185">Reference proteome</keyword>
<evidence type="ECO:0000256" key="2">
    <source>
        <dbReference type="PROSITE-ProRule" id="PRU00335"/>
    </source>
</evidence>
<dbReference type="Pfam" id="PF17931">
    <property type="entry name" value="TetR_C_23"/>
    <property type="match status" value="1"/>
</dbReference>